<evidence type="ECO:0000256" key="2">
    <source>
        <dbReference type="ARBA" id="ARBA00022679"/>
    </source>
</evidence>
<keyword evidence="4" id="KW-0239">DNA-directed DNA polymerase</keyword>
<evidence type="ECO:0000313" key="6">
    <source>
        <dbReference type="Proteomes" id="UP001434883"/>
    </source>
</evidence>
<gene>
    <name evidence="5" type="ORF">XENOCAPTIV_009309</name>
</gene>
<feature type="non-terminal residue" evidence="5">
    <location>
        <position position="1"/>
    </location>
</feature>
<keyword evidence="2" id="KW-0808">Transferase</keyword>
<reference evidence="5 6" key="1">
    <citation type="submission" date="2021-06" db="EMBL/GenBank/DDBJ databases">
        <authorList>
            <person name="Palmer J.M."/>
        </authorList>
    </citation>
    <scope>NUCLEOTIDE SEQUENCE [LARGE SCALE GENOMIC DNA]</scope>
    <source>
        <strain evidence="5 6">XC_2019</strain>
        <tissue evidence="5">Muscle</tissue>
    </source>
</reference>
<comment type="caution">
    <text evidence="5">The sequence shown here is derived from an EMBL/GenBank/DDBJ whole genome shotgun (WGS) entry which is preliminary data.</text>
</comment>
<keyword evidence="3" id="KW-0548">Nucleotidyltransferase</keyword>
<evidence type="ECO:0000256" key="1">
    <source>
        <dbReference type="ARBA" id="ARBA00012417"/>
    </source>
</evidence>
<keyword evidence="6" id="KW-1185">Reference proteome</keyword>
<dbReference type="InterPro" id="IPR023211">
    <property type="entry name" value="DNA_pol_palm_dom_sf"/>
</dbReference>
<dbReference type="Proteomes" id="UP001434883">
    <property type="component" value="Unassembled WGS sequence"/>
</dbReference>
<dbReference type="InterPro" id="IPR042087">
    <property type="entry name" value="DNA_pol_B_thumb"/>
</dbReference>
<proteinExistence type="predicted"/>
<organism evidence="5 6">
    <name type="scientific">Xenoophorus captivus</name>
    <dbReference type="NCBI Taxonomy" id="1517983"/>
    <lineage>
        <taxon>Eukaryota</taxon>
        <taxon>Metazoa</taxon>
        <taxon>Chordata</taxon>
        <taxon>Craniata</taxon>
        <taxon>Vertebrata</taxon>
        <taxon>Euteleostomi</taxon>
        <taxon>Actinopterygii</taxon>
        <taxon>Neopterygii</taxon>
        <taxon>Teleostei</taxon>
        <taxon>Neoteleostei</taxon>
        <taxon>Acanthomorphata</taxon>
        <taxon>Ovalentaria</taxon>
        <taxon>Atherinomorphae</taxon>
        <taxon>Cyprinodontiformes</taxon>
        <taxon>Goodeidae</taxon>
        <taxon>Xenoophorus</taxon>
    </lineage>
</organism>
<dbReference type="PANTHER" id="PTHR45812">
    <property type="entry name" value="DNA POLYMERASE ZETA CATALYTIC SUBUNIT"/>
    <property type="match status" value="1"/>
</dbReference>
<name>A0ABV0R0C7_9TELE</name>
<dbReference type="InterPro" id="IPR030559">
    <property type="entry name" value="PolZ_Rev3"/>
</dbReference>
<protein>
    <recommendedName>
        <fullName evidence="1">DNA-directed DNA polymerase</fullName>
        <ecNumber evidence="1">2.7.7.7</ecNumber>
    </recommendedName>
</protein>
<dbReference type="EC" id="2.7.7.7" evidence="1"/>
<evidence type="ECO:0000313" key="5">
    <source>
        <dbReference type="EMBL" id="MEQ2201222.1"/>
    </source>
</evidence>
<dbReference type="Gene3D" id="3.90.1600.10">
    <property type="entry name" value="Palm domain of DNA polymerase"/>
    <property type="match status" value="1"/>
</dbReference>
<dbReference type="SUPFAM" id="SSF56672">
    <property type="entry name" value="DNA/RNA polymerases"/>
    <property type="match status" value="1"/>
</dbReference>
<accession>A0ABV0R0C7</accession>
<dbReference type="PANTHER" id="PTHR45812:SF1">
    <property type="entry name" value="DNA POLYMERASE ZETA CATALYTIC SUBUNIT"/>
    <property type="match status" value="1"/>
</dbReference>
<dbReference type="Gene3D" id="1.10.132.60">
    <property type="entry name" value="DNA polymerase family B, C-terminal domain"/>
    <property type="match status" value="1"/>
</dbReference>
<dbReference type="InterPro" id="IPR043502">
    <property type="entry name" value="DNA/RNA_pol_sf"/>
</dbReference>
<evidence type="ECO:0000256" key="4">
    <source>
        <dbReference type="ARBA" id="ARBA00022932"/>
    </source>
</evidence>
<dbReference type="EMBL" id="JAHRIN010027320">
    <property type="protein sequence ID" value="MEQ2201222.1"/>
    <property type="molecule type" value="Genomic_DNA"/>
</dbReference>
<evidence type="ECO:0000256" key="3">
    <source>
        <dbReference type="ARBA" id="ARBA00022695"/>
    </source>
</evidence>
<sequence length="206" mass="23197">VPIDQAVKCLSLSRIGSMFVLLKGATKEQAFKIGQEIAEAVTATNPKPVKLKFEKENHSPPSVTVLFTIHSHAIVLPAWVFLELQTCVTQGMWKRKCDPKTTLTGTSPEMQLHLFSCVSQILERSIKLLFETRDISQVKQFVQRQCVKVLDGRASMQDLIFAKEYRGSGSYRPGACVPALELTRCVSVKHLKSEHTHTCIYNYFRS</sequence>